<keyword evidence="1" id="KW-0472">Membrane</keyword>
<feature type="transmembrane region" description="Helical" evidence="1">
    <location>
        <begin position="6"/>
        <end position="29"/>
    </location>
</feature>
<dbReference type="EMBL" id="GGFL01016088">
    <property type="protein sequence ID" value="MBW80266.1"/>
    <property type="molecule type" value="Transcribed_RNA"/>
</dbReference>
<keyword evidence="1" id="KW-1133">Transmembrane helix</keyword>
<organism evidence="2">
    <name type="scientific">Anopheles darlingi</name>
    <name type="common">Mosquito</name>
    <dbReference type="NCBI Taxonomy" id="43151"/>
    <lineage>
        <taxon>Eukaryota</taxon>
        <taxon>Metazoa</taxon>
        <taxon>Ecdysozoa</taxon>
        <taxon>Arthropoda</taxon>
        <taxon>Hexapoda</taxon>
        <taxon>Insecta</taxon>
        <taxon>Pterygota</taxon>
        <taxon>Neoptera</taxon>
        <taxon>Endopterygota</taxon>
        <taxon>Diptera</taxon>
        <taxon>Nematocera</taxon>
        <taxon>Culicoidea</taxon>
        <taxon>Culicidae</taxon>
        <taxon>Anophelinae</taxon>
        <taxon>Anopheles</taxon>
    </lineage>
</organism>
<evidence type="ECO:0000313" key="2">
    <source>
        <dbReference type="EMBL" id="MBW80266.1"/>
    </source>
</evidence>
<reference evidence="2" key="1">
    <citation type="submission" date="2018-01" db="EMBL/GenBank/DDBJ databases">
        <title>An insight into the sialome of Amazonian anophelines.</title>
        <authorList>
            <person name="Ribeiro J.M."/>
            <person name="Scarpassa V."/>
            <person name="Calvo E."/>
        </authorList>
    </citation>
    <scope>NUCLEOTIDE SEQUENCE</scope>
</reference>
<keyword evidence="1" id="KW-0812">Transmembrane</keyword>
<accession>A0A2M4DRS8</accession>
<proteinExistence type="predicted"/>
<evidence type="ECO:0000256" key="1">
    <source>
        <dbReference type="SAM" id="Phobius"/>
    </source>
</evidence>
<sequence>MISLSIGLGSVGWLAAVAILLLICVSYSVRPSHIIITTSTQAPGFASVKEEYKMVILLVLICHFGGFL</sequence>
<name>A0A2M4DRS8_ANODA</name>
<dbReference type="AlphaFoldDB" id="A0A2M4DRS8"/>
<protein>
    <submittedName>
        <fullName evidence="2">Putative secreted protein</fullName>
    </submittedName>
</protein>